<accession>A0A2G5SXK9</accession>
<evidence type="ECO:0000256" key="1">
    <source>
        <dbReference type="SAM" id="MobiDB-lite"/>
    </source>
</evidence>
<organism evidence="2 3">
    <name type="scientific">Caenorhabditis nigoni</name>
    <dbReference type="NCBI Taxonomy" id="1611254"/>
    <lineage>
        <taxon>Eukaryota</taxon>
        <taxon>Metazoa</taxon>
        <taxon>Ecdysozoa</taxon>
        <taxon>Nematoda</taxon>
        <taxon>Chromadorea</taxon>
        <taxon>Rhabditida</taxon>
        <taxon>Rhabditina</taxon>
        <taxon>Rhabditomorpha</taxon>
        <taxon>Rhabditoidea</taxon>
        <taxon>Rhabditidae</taxon>
        <taxon>Peloderinae</taxon>
        <taxon>Caenorhabditis</taxon>
    </lineage>
</organism>
<name>A0A2G5SXK9_9PELO</name>
<dbReference type="OrthoDB" id="10507868at2759"/>
<gene>
    <name evidence="2" type="primary">Cnig_chr_X.g25165</name>
    <name evidence="2" type="ORF">B9Z55_025165</name>
</gene>
<evidence type="ECO:0000313" key="3">
    <source>
        <dbReference type="Proteomes" id="UP000230233"/>
    </source>
</evidence>
<feature type="compositionally biased region" description="Basic and acidic residues" evidence="1">
    <location>
        <begin position="1"/>
        <end position="10"/>
    </location>
</feature>
<reference evidence="3" key="1">
    <citation type="submission" date="2017-10" db="EMBL/GenBank/DDBJ databases">
        <title>Rapid genome shrinkage in a self-fertile nematode reveals novel sperm competition proteins.</title>
        <authorList>
            <person name="Yin D."/>
            <person name="Schwarz E.M."/>
            <person name="Thomas C.G."/>
            <person name="Felde R.L."/>
            <person name="Korf I.F."/>
            <person name="Cutter A.D."/>
            <person name="Schartner C.M."/>
            <person name="Ralston E.J."/>
            <person name="Meyer B.J."/>
            <person name="Haag E.S."/>
        </authorList>
    </citation>
    <scope>NUCLEOTIDE SEQUENCE [LARGE SCALE GENOMIC DNA]</scope>
    <source>
        <strain evidence="3">JU1422</strain>
    </source>
</reference>
<protein>
    <submittedName>
        <fullName evidence="2">Uncharacterized protein</fullName>
    </submittedName>
</protein>
<dbReference type="Proteomes" id="UP000230233">
    <property type="component" value="Chromosome X"/>
</dbReference>
<dbReference type="EMBL" id="PDUG01000006">
    <property type="protein sequence ID" value="PIC19718.1"/>
    <property type="molecule type" value="Genomic_DNA"/>
</dbReference>
<sequence>MSSSDKEMKDLTSAMEEVRLSSQPIDKGESSEALMMEEEYIMSADEIREKEFKLEDLQCLEKGVPKQLKKNKDLMMDTSSDLGVLGQMKECILEKNKYIDKKLSEQRAGRFRPFELLEEECFRKIAENVPIHVSCSEPT</sequence>
<proteinExistence type="predicted"/>
<dbReference type="AlphaFoldDB" id="A0A2G5SXK9"/>
<evidence type="ECO:0000313" key="2">
    <source>
        <dbReference type="EMBL" id="PIC19718.1"/>
    </source>
</evidence>
<keyword evidence="3" id="KW-1185">Reference proteome</keyword>
<comment type="caution">
    <text evidence="2">The sequence shown here is derived from an EMBL/GenBank/DDBJ whole genome shotgun (WGS) entry which is preliminary data.</text>
</comment>
<feature type="region of interest" description="Disordered" evidence="1">
    <location>
        <begin position="1"/>
        <end position="33"/>
    </location>
</feature>